<evidence type="ECO:0000259" key="5">
    <source>
        <dbReference type="PROSITE" id="PS50931"/>
    </source>
</evidence>
<dbReference type="AlphaFoldDB" id="A0A6L6GF90"/>
<keyword evidence="4" id="KW-0804">Transcription</keyword>
<dbReference type="Gene3D" id="1.10.10.10">
    <property type="entry name" value="Winged helix-like DNA-binding domain superfamily/Winged helix DNA-binding domain"/>
    <property type="match status" value="1"/>
</dbReference>
<evidence type="ECO:0000256" key="3">
    <source>
        <dbReference type="ARBA" id="ARBA00023125"/>
    </source>
</evidence>
<dbReference type="PROSITE" id="PS50931">
    <property type="entry name" value="HTH_LYSR"/>
    <property type="match status" value="1"/>
</dbReference>
<gene>
    <name evidence="7" type="ORF">GIX10_08220</name>
    <name evidence="6" type="ORF">SKM48_07395</name>
</gene>
<dbReference type="Gene3D" id="3.40.190.290">
    <property type="match status" value="1"/>
</dbReference>
<name>A0A6L6GF90_9GAMM</name>
<keyword evidence="9" id="KW-1185">Reference proteome</keyword>
<comment type="similarity">
    <text evidence="1">Belongs to the LysR transcriptional regulatory family.</text>
</comment>
<dbReference type="FunFam" id="1.10.10.10:FF:000001">
    <property type="entry name" value="LysR family transcriptional regulator"/>
    <property type="match status" value="1"/>
</dbReference>
<organism evidence="7 8">
    <name type="scientific">Acinetobacter faecalis</name>
    <dbReference type="NCBI Taxonomy" id="2665161"/>
    <lineage>
        <taxon>Bacteria</taxon>
        <taxon>Pseudomonadati</taxon>
        <taxon>Pseudomonadota</taxon>
        <taxon>Gammaproteobacteria</taxon>
        <taxon>Moraxellales</taxon>
        <taxon>Moraxellaceae</taxon>
        <taxon>Acinetobacter</taxon>
    </lineage>
</organism>
<dbReference type="GO" id="GO:0043565">
    <property type="term" value="F:sequence-specific DNA binding"/>
    <property type="evidence" value="ECO:0007669"/>
    <property type="project" value="TreeGrafter"/>
</dbReference>
<dbReference type="PANTHER" id="PTHR30537:SF5">
    <property type="entry name" value="HTH-TYPE TRANSCRIPTIONAL ACTIVATOR TTDR-RELATED"/>
    <property type="match status" value="1"/>
</dbReference>
<dbReference type="SUPFAM" id="SSF53850">
    <property type="entry name" value="Periplasmic binding protein-like II"/>
    <property type="match status" value="1"/>
</dbReference>
<dbReference type="Pfam" id="PF00126">
    <property type="entry name" value="HTH_1"/>
    <property type="match status" value="1"/>
</dbReference>
<dbReference type="GO" id="GO:0006351">
    <property type="term" value="P:DNA-templated transcription"/>
    <property type="evidence" value="ECO:0007669"/>
    <property type="project" value="TreeGrafter"/>
</dbReference>
<dbReference type="RefSeq" id="WP_154773009.1">
    <property type="nucleotide sequence ID" value="NZ_JAXHPO010000027.1"/>
</dbReference>
<evidence type="ECO:0000313" key="7">
    <source>
        <dbReference type="EMBL" id="MTD11413.1"/>
    </source>
</evidence>
<evidence type="ECO:0000256" key="4">
    <source>
        <dbReference type="ARBA" id="ARBA00023163"/>
    </source>
</evidence>
<dbReference type="InterPro" id="IPR000847">
    <property type="entry name" value="LysR_HTH_N"/>
</dbReference>
<keyword evidence="3" id="KW-0238">DNA-binding</keyword>
<accession>A0A6L6GF90</accession>
<keyword evidence="2" id="KW-0805">Transcription regulation</keyword>
<dbReference type="Proteomes" id="UP001284094">
    <property type="component" value="Unassembled WGS sequence"/>
</dbReference>
<evidence type="ECO:0000256" key="2">
    <source>
        <dbReference type="ARBA" id="ARBA00023015"/>
    </source>
</evidence>
<evidence type="ECO:0000313" key="9">
    <source>
        <dbReference type="Proteomes" id="UP001284094"/>
    </source>
</evidence>
<evidence type="ECO:0000256" key="1">
    <source>
        <dbReference type="ARBA" id="ARBA00009437"/>
    </source>
</evidence>
<proteinExistence type="inferred from homology"/>
<evidence type="ECO:0000313" key="6">
    <source>
        <dbReference type="EMBL" id="MDY6550579.1"/>
    </source>
</evidence>
<dbReference type="PANTHER" id="PTHR30537">
    <property type="entry name" value="HTH-TYPE TRANSCRIPTIONAL REGULATOR"/>
    <property type="match status" value="1"/>
</dbReference>
<dbReference type="InterPro" id="IPR036390">
    <property type="entry name" value="WH_DNA-bd_sf"/>
</dbReference>
<dbReference type="Pfam" id="PF03466">
    <property type="entry name" value="LysR_substrate"/>
    <property type="match status" value="1"/>
</dbReference>
<reference evidence="7 8" key="1">
    <citation type="submission" date="2019-11" db="EMBL/GenBank/DDBJ databases">
        <authorList>
            <person name="An D."/>
        </authorList>
    </citation>
    <scope>NUCLEOTIDE SEQUENCE [LARGE SCALE GENOMIC DNA]</scope>
    <source>
        <strain evidence="7 8">YIM 103518</strain>
    </source>
</reference>
<evidence type="ECO:0000313" key="8">
    <source>
        <dbReference type="Proteomes" id="UP000473854"/>
    </source>
</evidence>
<dbReference type="InterPro" id="IPR036388">
    <property type="entry name" value="WH-like_DNA-bd_sf"/>
</dbReference>
<comment type="caution">
    <text evidence="7">The sequence shown here is derived from an EMBL/GenBank/DDBJ whole genome shotgun (WGS) entry which is preliminary data.</text>
</comment>
<dbReference type="InterPro" id="IPR005119">
    <property type="entry name" value="LysR_subst-bd"/>
</dbReference>
<protein>
    <submittedName>
        <fullName evidence="7">LysR family transcriptional regulator</fullName>
    </submittedName>
</protein>
<sequence>MFENMNSLPYSIDDLYWFVLIAEAGSLSAASKRYDIAKSTLSNRLSRLESILEIKLLNRNTNASSLTDAGKLFLKEISPIFQQIETITSDLSNLEIEPKGRIRIAASGTFGKLVILPLISEFLREYPQIEIDIDLNDKKVDLIAEGFDFAIRIGHLTDSNLYAQHVGMVRRILCTSSQYAEQYGIPNKPEQLQTHRLISHNRNLNKIKLFQAQQTKHIQIHSRLTVTPSEHALTAVESNLGIAAVAEIQVATLLKQKKLIHILPEWHLSQEDVFIVTPSRQYRTLALRLCLDFLKNRIPEQIDSLKIN</sequence>
<dbReference type="CDD" id="cd08422">
    <property type="entry name" value="PBP2_CrgA_like"/>
    <property type="match status" value="1"/>
</dbReference>
<dbReference type="EMBL" id="WLYL01000022">
    <property type="protein sequence ID" value="MTD11413.1"/>
    <property type="molecule type" value="Genomic_DNA"/>
</dbReference>
<dbReference type="Proteomes" id="UP000473854">
    <property type="component" value="Unassembled WGS sequence"/>
</dbReference>
<dbReference type="EMBL" id="JAXHPO010000027">
    <property type="protein sequence ID" value="MDY6550579.1"/>
    <property type="molecule type" value="Genomic_DNA"/>
</dbReference>
<dbReference type="GO" id="GO:0003700">
    <property type="term" value="F:DNA-binding transcription factor activity"/>
    <property type="evidence" value="ECO:0007669"/>
    <property type="project" value="InterPro"/>
</dbReference>
<dbReference type="InterPro" id="IPR058163">
    <property type="entry name" value="LysR-type_TF_proteobact-type"/>
</dbReference>
<reference evidence="6" key="2">
    <citation type="submission" date="2023-11" db="EMBL/GenBank/DDBJ databases">
        <authorList>
            <person name="Kyselkova M."/>
            <person name="Xanthopoulou K."/>
            <person name="Shestivska V."/>
            <person name="Spanelova P."/>
            <person name="Maixnerova M."/>
            <person name="Higgins P.G."/>
            <person name="Nemec A."/>
        </authorList>
    </citation>
    <scope>NUCLEOTIDE SEQUENCE</scope>
    <source>
        <strain evidence="6">ANC 7225</strain>
    </source>
</reference>
<feature type="domain" description="HTH lysR-type" evidence="5">
    <location>
        <begin position="10"/>
        <end position="67"/>
    </location>
</feature>
<dbReference type="SUPFAM" id="SSF46785">
    <property type="entry name" value="Winged helix' DNA-binding domain"/>
    <property type="match status" value="1"/>
</dbReference>
<reference evidence="6 9" key="3">
    <citation type="journal article" date="2024" name="Syst. Appl. Microbiol.">
        <title>Evidence for the occurrence of Acinetobacter faecalis in cattle feces and its emended description.</title>
        <authorList>
            <person name="Kyselkova M."/>
            <person name="Xanthopoulou K."/>
            <person name="Shestivska V."/>
            <person name="Spanelova P."/>
            <person name="Maixnerova M."/>
            <person name="Higgins P.G."/>
            <person name="Nemec A."/>
        </authorList>
    </citation>
    <scope>NUCLEOTIDE SEQUENCE [LARGE SCALE GENOMIC DNA]</scope>
    <source>
        <strain evidence="6 9">ANC 7225</strain>
    </source>
</reference>